<proteinExistence type="predicted"/>
<dbReference type="OrthoDB" id="220607at2"/>
<dbReference type="RefSeq" id="WP_075084720.1">
    <property type="nucleotide sequence ID" value="NZ_CP042912.1"/>
</dbReference>
<name>A0A5B9PBY5_9BACT</name>
<dbReference type="EMBL" id="CP042912">
    <property type="protein sequence ID" value="QEG20673.1"/>
    <property type="molecule type" value="Genomic_DNA"/>
</dbReference>
<dbReference type="STRING" id="980251.GCA_001642875_02292"/>
<organism evidence="1 2">
    <name type="scientific">Mariniblastus fucicola</name>
    <dbReference type="NCBI Taxonomy" id="980251"/>
    <lineage>
        <taxon>Bacteria</taxon>
        <taxon>Pseudomonadati</taxon>
        <taxon>Planctomycetota</taxon>
        <taxon>Planctomycetia</taxon>
        <taxon>Pirellulales</taxon>
        <taxon>Pirellulaceae</taxon>
        <taxon>Mariniblastus</taxon>
    </lineage>
</organism>
<protein>
    <submittedName>
        <fullName evidence="1">Uncharacterized protein</fullName>
    </submittedName>
</protein>
<dbReference type="Proteomes" id="UP000322214">
    <property type="component" value="Chromosome"/>
</dbReference>
<dbReference type="KEGG" id="mff:MFFC18_05230"/>
<keyword evidence="2" id="KW-1185">Reference proteome</keyword>
<evidence type="ECO:0000313" key="2">
    <source>
        <dbReference type="Proteomes" id="UP000322214"/>
    </source>
</evidence>
<gene>
    <name evidence="1" type="ORF">MFFC18_05230</name>
</gene>
<accession>A0A5B9PBY5</accession>
<sequence>MGRANPEHPSDALIDKILGYLNFSSGNHDANFFRNLDEVFSQHSNPEQLLGELLNSADHRVARSNKRSNEETSIEQLLDKNDPFEVSAADQSESDCPAWRKVANVLTQRLDALEQDNETFRDPVQARTALSFVFDKFLIAWLSFHRDLLFHQRTEFTFNSFFVARAFELTLRLIDLPDEQRLAKALAQFNDFLGHRPIATLESQQIEAYPNEWIRPIPVYVAGVGAATGPYKTIVGMAVELIRGTHEDILHAAKFNPEFLNELAIDPRAFDFDHPINKRPNHHFGTWDEQQVGPDGYYRRFIIHQVTLDGLLTRVRDEVAKGEIARDELESEAAAVLACTMLMASAISGDCIGAWDSEVTLGTLLPVVADYRDRFYEMLLERLPEKHRQRLNQESLERHQPFGAARQALNSNLSARRASQLVNCRLASIFARMGFPVAAQMQLETVPVASARIVCRIDCLLAASFQAIEQRNLGGALKAASRMVELLKRGIGCGAIVDPWNIIGFDANYSLFPALQDSVRDHRAFELVDIVESIFALYSRLWSQAAAQDANEMVDLIRAEFQSVVTWWRKYAAHEVMSVDAVDPNEVFDAAKLVSTALNLWQKGGAEAGDIRFWAQHAELFDSPKAYKLVIDALLQREDYTTTTALLIHWLGQSSTVGLQQGASSFHDLMYLWIAEQKRLLLERCNDAENFVDCESVQDTWSQISKFYDFLEANADQYWSVPHFEIDRRVDTRGMEALGVEDEDQDDSGDIFEDLWKDVVYKDSTNDGIEGEIHDGGGGGDDIESDEALNAEIDRVLDRLEFLGNLASYWRIASTIPLAGQANRLRQGEVPSDHAMRLAARRDTILSWVRQADINRGRLLELLDSINAYKLPSTDGDQVSMVIYDQHRLFKESLLEQTINCCVETENAVRALRAVVVSIDYLLKDRSETPDFSSHNGLTPLIDTLSGFVMQNPRHVADRFDELVEYFENQPILYVPLTRGGDPRSIVDVRLVQSNMLEMLQTLPRIGMFEETCVLTETVLKMEQKHPVAMGAVTEFDELFKVAYTAMVEALADASAVDTETEDRESREKNLFACLKLLTESLLQLWLEHSKTLRLSVLEKVHDQQLWMALVKFIETYGDGLLTQYFLHLGNVRAILHQGVGNWIEQVENAGDTMGLKLFEDLNNGKISKPAVVAHLTMVLESVMENFTEYRDYNTTTTQSDHGDKIFILLDFLRLRSSYDRVRWKMKPVIWAHKILVDKKQNNVARMWRRELNEKISPKATRYIEELEELRKRYSIQLQSVGRRIEGRFESQIQIDRLIALVKPAVAKPRTRDSLKAFDLLQHEAQAFCRTTTGVGIELPPWLAALEQEVEQIHLPARLRLKSTAADWRCDALPDFGSLRRQLEEFPGNQSDSD</sequence>
<reference evidence="1 2" key="1">
    <citation type="submission" date="2019-08" db="EMBL/GenBank/DDBJ databases">
        <title>Deep-cultivation of Planctomycetes and their phenomic and genomic characterization uncovers novel biology.</title>
        <authorList>
            <person name="Wiegand S."/>
            <person name="Jogler M."/>
            <person name="Boedeker C."/>
            <person name="Pinto D."/>
            <person name="Vollmers J."/>
            <person name="Rivas-Marin E."/>
            <person name="Kohn T."/>
            <person name="Peeters S.H."/>
            <person name="Heuer A."/>
            <person name="Rast P."/>
            <person name="Oberbeckmann S."/>
            <person name="Bunk B."/>
            <person name="Jeske O."/>
            <person name="Meyerdierks A."/>
            <person name="Storesund J.E."/>
            <person name="Kallscheuer N."/>
            <person name="Luecker S."/>
            <person name="Lage O.M."/>
            <person name="Pohl T."/>
            <person name="Merkel B.J."/>
            <person name="Hornburger P."/>
            <person name="Mueller R.-W."/>
            <person name="Bruemmer F."/>
            <person name="Labrenz M."/>
            <person name="Spormann A.M."/>
            <person name="Op den Camp H."/>
            <person name="Overmann J."/>
            <person name="Amann R."/>
            <person name="Jetten M.S.M."/>
            <person name="Mascher T."/>
            <person name="Medema M.H."/>
            <person name="Devos D.P."/>
            <person name="Kaster A.-K."/>
            <person name="Ovreas L."/>
            <person name="Rohde M."/>
            <person name="Galperin M.Y."/>
            <person name="Jogler C."/>
        </authorList>
    </citation>
    <scope>NUCLEOTIDE SEQUENCE [LARGE SCALE GENOMIC DNA]</scope>
    <source>
        <strain evidence="1 2">FC18</strain>
    </source>
</reference>
<evidence type="ECO:0000313" key="1">
    <source>
        <dbReference type="EMBL" id="QEG20673.1"/>
    </source>
</evidence>